<feature type="compositionally biased region" description="Basic residues" evidence="7">
    <location>
        <begin position="369"/>
        <end position="378"/>
    </location>
</feature>
<dbReference type="EC" id="3.4.19.12" evidence="6"/>
<reference evidence="10 11" key="1">
    <citation type="journal article" date="2016" name="Mol. Biol. Evol.">
        <title>Comparative Genomics of Early-Diverging Mushroom-Forming Fungi Provides Insights into the Origins of Lignocellulose Decay Capabilities.</title>
        <authorList>
            <person name="Nagy L.G."/>
            <person name="Riley R."/>
            <person name="Tritt A."/>
            <person name="Adam C."/>
            <person name="Daum C."/>
            <person name="Floudas D."/>
            <person name="Sun H."/>
            <person name="Yadav J.S."/>
            <person name="Pangilinan J."/>
            <person name="Larsson K.H."/>
            <person name="Matsuura K."/>
            <person name="Barry K."/>
            <person name="Labutti K."/>
            <person name="Kuo R."/>
            <person name="Ohm R.A."/>
            <person name="Bhattacharya S.S."/>
            <person name="Shirouzu T."/>
            <person name="Yoshinaga Y."/>
            <person name="Martin F.M."/>
            <person name="Grigoriev I.V."/>
            <person name="Hibbett D.S."/>
        </authorList>
    </citation>
    <scope>NUCLEOTIDE SEQUENCE [LARGE SCALE GENOMIC DNA]</scope>
    <source>
        <strain evidence="10 11">HHB9708</strain>
    </source>
</reference>
<dbReference type="Gene3D" id="3.90.70.10">
    <property type="entry name" value="Cysteine proteinases"/>
    <property type="match status" value="1"/>
</dbReference>
<dbReference type="GO" id="GO:0004843">
    <property type="term" value="F:cysteine-type deubiquitinase activity"/>
    <property type="evidence" value="ECO:0007669"/>
    <property type="project" value="UniProtKB-UniRule"/>
</dbReference>
<evidence type="ECO:0000313" key="11">
    <source>
        <dbReference type="Proteomes" id="UP000076722"/>
    </source>
</evidence>
<evidence type="ECO:0000259" key="8">
    <source>
        <dbReference type="PROSITE" id="PS50053"/>
    </source>
</evidence>
<dbReference type="SUPFAM" id="SSF54236">
    <property type="entry name" value="Ubiquitin-like"/>
    <property type="match status" value="1"/>
</dbReference>
<keyword evidence="5 6" id="KW-0788">Thiol protease</keyword>
<dbReference type="InterPro" id="IPR038765">
    <property type="entry name" value="Papain-like_cys_pep_sf"/>
</dbReference>
<evidence type="ECO:0000256" key="3">
    <source>
        <dbReference type="ARBA" id="ARBA00022786"/>
    </source>
</evidence>
<gene>
    <name evidence="10" type="ORF">SISNIDRAFT_489360</name>
</gene>
<comment type="similarity">
    <text evidence="6">Belongs to the peptidase C19 family.</text>
</comment>
<dbReference type="SMART" id="SM00213">
    <property type="entry name" value="UBQ"/>
    <property type="match status" value="1"/>
</dbReference>
<dbReference type="CDD" id="cd02657">
    <property type="entry name" value="Peptidase_C19A"/>
    <property type="match status" value="1"/>
</dbReference>
<evidence type="ECO:0000256" key="6">
    <source>
        <dbReference type="RuleBase" id="RU366025"/>
    </source>
</evidence>
<dbReference type="InterPro" id="IPR044635">
    <property type="entry name" value="UBP14-like"/>
</dbReference>
<sequence length="546" mass="60651">MPVLEVTVKHSGKSYPISLDTDAPPASFKSAIRDATGVPADRMKVMIKGGVLKDDTDWKKVAPKAGQQFLVIGTASELPKPPEKPVVFLEDMGDAELADSLAMPVGLVNLGNTCYMNATVQALRSVPELKDSLKSFTGSGSDPTSALTVAMRDLYDSMGKTAEPVTPLLFLQILRQNVPQFNERRQGQWAQQDADECWTSIVNSLRTLPGVDNGEGSSSQALSRKPFVEQFLMGEITTELKCDEAPDEPPTVSTEKISQIPCNISVTTNFMHSGIQESLDQKITKHSPSLNREAVYTSHSRISRLPNNLTVHMVRFHWRRDINKKAKIMRKVKFPFEFDALDLCTPELKQKLQPANTKLKDIARDRRDRQRVRKRAKKARAEQDRVVAEGSAQMMSDIIAPAIRESMESGSASRSIQITQNEVDETLARLRDIRAGELEDETIIRERERKEIDALLDKDLLQDTGSSLTGLYDLCAVVTHKGASADSGHYIGYVKKDAFHPEDAEVGGDDEWYKFDDQRVSLVSQDKIAALDGGGEDSIAYILLYR</sequence>
<dbReference type="Pfam" id="PF00240">
    <property type="entry name" value="ubiquitin"/>
    <property type="match status" value="1"/>
</dbReference>
<evidence type="ECO:0000256" key="5">
    <source>
        <dbReference type="ARBA" id="ARBA00022807"/>
    </source>
</evidence>
<evidence type="ECO:0000313" key="10">
    <source>
        <dbReference type="EMBL" id="KZS89404.1"/>
    </source>
</evidence>
<dbReference type="AlphaFoldDB" id="A0A164Q7M4"/>
<evidence type="ECO:0000256" key="4">
    <source>
        <dbReference type="ARBA" id="ARBA00022801"/>
    </source>
</evidence>
<dbReference type="InterPro" id="IPR029071">
    <property type="entry name" value="Ubiquitin-like_domsf"/>
</dbReference>
<dbReference type="PROSITE" id="PS00973">
    <property type="entry name" value="USP_2"/>
    <property type="match status" value="1"/>
</dbReference>
<dbReference type="SUPFAM" id="SSF54001">
    <property type="entry name" value="Cysteine proteinases"/>
    <property type="match status" value="1"/>
</dbReference>
<dbReference type="PROSITE" id="PS00972">
    <property type="entry name" value="USP_1"/>
    <property type="match status" value="1"/>
</dbReference>
<dbReference type="InterPro" id="IPR001394">
    <property type="entry name" value="Peptidase_C19_UCH"/>
</dbReference>
<dbReference type="PANTHER" id="PTHR43982:SF1">
    <property type="entry name" value="UBIQUITIN CARBOXYL-TERMINAL HYDROLASE 14"/>
    <property type="match status" value="1"/>
</dbReference>
<dbReference type="GO" id="GO:0016579">
    <property type="term" value="P:protein deubiquitination"/>
    <property type="evidence" value="ECO:0007669"/>
    <property type="project" value="InterPro"/>
</dbReference>
<keyword evidence="3 6" id="KW-0833">Ubl conjugation pathway</keyword>
<feature type="domain" description="Ubiquitin-like" evidence="8">
    <location>
        <begin position="4"/>
        <end position="55"/>
    </location>
</feature>
<feature type="domain" description="USP" evidence="9">
    <location>
        <begin position="105"/>
        <end position="546"/>
    </location>
</feature>
<keyword evidence="2 6" id="KW-0645">Protease</keyword>
<name>A0A164Q7M4_9AGAM</name>
<organism evidence="10 11">
    <name type="scientific">Sistotremastrum niveocremeum HHB9708</name>
    <dbReference type="NCBI Taxonomy" id="1314777"/>
    <lineage>
        <taxon>Eukaryota</taxon>
        <taxon>Fungi</taxon>
        <taxon>Dikarya</taxon>
        <taxon>Basidiomycota</taxon>
        <taxon>Agaricomycotina</taxon>
        <taxon>Agaricomycetes</taxon>
        <taxon>Sistotremastrales</taxon>
        <taxon>Sistotremastraceae</taxon>
        <taxon>Sertulicium</taxon>
        <taxon>Sertulicium niveocremeum</taxon>
    </lineage>
</organism>
<dbReference type="InterPro" id="IPR018200">
    <property type="entry name" value="USP_CS"/>
</dbReference>
<evidence type="ECO:0000256" key="2">
    <source>
        <dbReference type="ARBA" id="ARBA00022670"/>
    </source>
</evidence>
<dbReference type="InterPro" id="IPR028889">
    <property type="entry name" value="USP"/>
</dbReference>
<dbReference type="Proteomes" id="UP000076722">
    <property type="component" value="Unassembled WGS sequence"/>
</dbReference>
<dbReference type="GO" id="GO:0061136">
    <property type="term" value="P:regulation of proteasomal protein catabolic process"/>
    <property type="evidence" value="ECO:0007669"/>
    <property type="project" value="TreeGrafter"/>
</dbReference>
<dbReference type="InterPro" id="IPR000626">
    <property type="entry name" value="Ubiquitin-like_dom"/>
</dbReference>
<dbReference type="EMBL" id="KV419428">
    <property type="protein sequence ID" value="KZS89404.1"/>
    <property type="molecule type" value="Genomic_DNA"/>
</dbReference>
<keyword evidence="4 6" id="KW-0378">Hydrolase</keyword>
<dbReference type="OrthoDB" id="333239at2759"/>
<keyword evidence="11" id="KW-1185">Reference proteome</keyword>
<dbReference type="STRING" id="1314777.A0A164Q7M4"/>
<dbReference type="PROSITE" id="PS50053">
    <property type="entry name" value="UBIQUITIN_2"/>
    <property type="match status" value="1"/>
</dbReference>
<comment type="catalytic activity">
    <reaction evidence="1 6">
        <text>Thiol-dependent hydrolysis of ester, thioester, amide, peptide and isopeptide bonds formed by the C-terminal Gly of ubiquitin (a 76-residue protein attached to proteins as an intracellular targeting signal).</text>
        <dbReference type="EC" id="3.4.19.12"/>
    </reaction>
</comment>
<evidence type="ECO:0000259" key="9">
    <source>
        <dbReference type="PROSITE" id="PS50235"/>
    </source>
</evidence>
<accession>A0A164Q7M4</accession>
<dbReference type="Pfam" id="PF00443">
    <property type="entry name" value="UCH"/>
    <property type="match status" value="1"/>
</dbReference>
<evidence type="ECO:0000256" key="7">
    <source>
        <dbReference type="SAM" id="MobiDB-lite"/>
    </source>
</evidence>
<proteinExistence type="inferred from homology"/>
<dbReference type="GO" id="GO:0070628">
    <property type="term" value="F:proteasome binding"/>
    <property type="evidence" value="ECO:0007669"/>
    <property type="project" value="TreeGrafter"/>
</dbReference>
<feature type="region of interest" description="Disordered" evidence="7">
    <location>
        <begin position="366"/>
        <end position="387"/>
    </location>
</feature>
<dbReference type="PANTHER" id="PTHR43982">
    <property type="entry name" value="UBIQUITIN CARBOXYL-TERMINAL HYDROLASE"/>
    <property type="match status" value="1"/>
</dbReference>
<dbReference type="CDD" id="cd16104">
    <property type="entry name" value="Ubl_USP14_like"/>
    <property type="match status" value="1"/>
</dbReference>
<dbReference type="Gene3D" id="3.10.20.90">
    <property type="entry name" value="Phosphatidylinositol 3-kinase Catalytic Subunit, Chain A, domain 1"/>
    <property type="match status" value="1"/>
</dbReference>
<dbReference type="PROSITE" id="PS50235">
    <property type="entry name" value="USP_3"/>
    <property type="match status" value="1"/>
</dbReference>
<evidence type="ECO:0000256" key="1">
    <source>
        <dbReference type="ARBA" id="ARBA00000707"/>
    </source>
</evidence>
<protein>
    <recommendedName>
        <fullName evidence="6">Ubiquitin carboxyl-terminal hydrolase</fullName>
        <ecNumber evidence="6">3.4.19.12</ecNumber>
    </recommendedName>
</protein>
<dbReference type="GO" id="GO:0043161">
    <property type="term" value="P:proteasome-mediated ubiquitin-dependent protein catabolic process"/>
    <property type="evidence" value="ECO:0007669"/>
    <property type="project" value="InterPro"/>
</dbReference>